<gene>
    <name evidence="2" type="ORF">DCS_06016</name>
</gene>
<sequence length="112" mass="12226">MPAPRSPSHPIVPRTRSASCHVPRALRAGIERATDRLGTADVEASEHRAEPTRRRPSIGQDASAHEFCLGIETMIRRYTMKTTTFGASNPCMSVVNGTGCFQLMNFVSASRP</sequence>
<dbReference type="RefSeq" id="XP_040653412.1">
    <property type="nucleotide sequence ID" value="XM_040803308.1"/>
</dbReference>
<keyword evidence="3" id="KW-1185">Reference proteome</keyword>
<dbReference type="EMBL" id="LAYC01000003">
    <property type="protein sequence ID" value="KYK54060.1"/>
    <property type="molecule type" value="Genomic_DNA"/>
</dbReference>
<dbReference type="AlphaFoldDB" id="A0A151GAE8"/>
<organism evidence="2 3">
    <name type="scientific">Drechmeria coniospora</name>
    <name type="common">Nematophagous fungus</name>
    <name type="synonym">Meria coniospora</name>
    <dbReference type="NCBI Taxonomy" id="98403"/>
    <lineage>
        <taxon>Eukaryota</taxon>
        <taxon>Fungi</taxon>
        <taxon>Dikarya</taxon>
        <taxon>Ascomycota</taxon>
        <taxon>Pezizomycotina</taxon>
        <taxon>Sordariomycetes</taxon>
        <taxon>Hypocreomycetidae</taxon>
        <taxon>Hypocreales</taxon>
        <taxon>Ophiocordycipitaceae</taxon>
        <taxon>Drechmeria</taxon>
    </lineage>
</organism>
<dbReference type="InParanoid" id="A0A151GAE8"/>
<feature type="region of interest" description="Disordered" evidence="1">
    <location>
        <begin position="31"/>
        <end position="60"/>
    </location>
</feature>
<name>A0A151GAE8_DRECN</name>
<evidence type="ECO:0000313" key="3">
    <source>
        <dbReference type="Proteomes" id="UP000076580"/>
    </source>
</evidence>
<dbReference type="Proteomes" id="UP000076580">
    <property type="component" value="Chromosome 03"/>
</dbReference>
<reference evidence="2 3" key="1">
    <citation type="journal article" date="2016" name="Sci. Rep.">
        <title>Insights into Adaptations to a Near-Obligate Nematode Endoparasitic Lifestyle from the Finished Genome of Drechmeria coniospora.</title>
        <authorList>
            <person name="Zhang L."/>
            <person name="Zhou Z."/>
            <person name="Guo Q."/>
            <person name="Fokkens L."/>
            <person name="Miskei M."/>
            <person name="Pocsi I."/>
            <person name="Zhang W."/>
            <person name="Chen M."/>
            <person name="Wang L."/>
            <person name="Sun Y."/>
            <person name="Donzelli B.G."/>
            <person name="Gibson D.M."/>
            <person name="Nelson D.R."/>
            <person name="Luo J.G."/>
            <person name="Rep M."/>
            <person name="Liu H."/>
            <person name="Yang S."/>
            <person name="Wang J."/>
            <person name="Krasnoff S.B."/>
            <person name="Xu Y."/>
            <person name="Molnar I."/>
            <person name="Lin M."/>
        </authorList>
    </citation>
    <scope>NUCLEOTIDE SEQUENCE [LARGE SCALE GENOMIC DNA]</scope>
    <source>
        <strain evidence="2 3">ARSEF 6962</strain>
    </source>
</reference>
<dbReference type="GeneID" id="63718659"/>
<proteinExistence type="predicted"/>
<accession>A0A151GAE8</accession>
<evidence type="ECO:0000313" key="2">
    <source>
        <dbReference type="EMBL" id="KYK54060.1"/>
    </source>
</evidence>
<protein>
    <submittedName>
        <fullName evidence="2">Uncharacterized protein</fullName>
    </submittedName>
</protein>
<feature type="compositionally biased region" description="Basic and acidic residues" evidence="1">
    <location>
        <begin position="44"/>
        <end position="53"/>
    </location>
</feature>
<evidence type="ECO:0000256" key="1">
    <source>
        <dbReference type="SAM" id="MobiDB-lite"/>
    </source>
</evidence>
<comment type="caution">
    <text evidence="2">The sequence shown here is derived from an EMBL/GenBank/DDBJ whole genome shotgun (WGS) entry which is preliminary data.</text>
</comment>